<feature type="region of interest" description="Disordered" evidence="1">
    <location>
        <begin position="99"/>
        <end position="140"/>
    </location>
</feature>
<feature type="compositionally biased region" description="Low complexity" evidence="1">
    <location>
        <begin position="105"/>
        <end position="137"/>
    </location>
</feature>
<organism evidence="2 3">
    <name type="scientific">Littorina saxatilis</name>
    <dbReference type="NCBI Taxonomy" id="31220"/>
    <lineage>
        <taxon>Eukaryota</taxon>
        <taxon>Metazoa</taxon>
        <taxon>Spiralia</taxon>
        <taxon>Lophotrochozoa</taxon>
        <taxon>Mollusca</taxon>
        <taxon>Gastropoda</taxon>
        <taxon>Caenogastropoda</taxon>
        <taxon>Littorinimorpha</taxon>
        <taxon>Littorinoidea</taxon>
        <taxon>Littorinidae</taxon>
        <taxon>Littorina</taxon>
    </lineage>
</organism>
<dbReference type="Proteomes" id="UP001374579">
    <property type="component" value="Unassembled WGS sequence"/>
</dbReference>
<feature type="compositionally biased region" description="Basic residues" evidence="1">
    <location>
        <begin position="234"/>
        <end position="243"/>
    </location>
</feature>
<reference evidence="2 3" key="1">
    <citation type="submission" date="2024-02" db="EMBL/GenBank/DDBJ databases">
        <title>Chromosome-scale genome assembly of the rough periwinkle Littorina saxatilis.</title>
        <authorList>
            <person name="De Jode A."/>
            <person name="Faria R."/>
            <person name="Formenti G."/>
            <person name="Sims Y."/>
            <person name="Smith T.P."/>
            <person name="Tracey A."/>
            <person name="Wood J.M.D."/>
            <person name="Zagrodzka Z.B."/>
            <person name="Johannesson K."/>
            <person name="Butlin R.K."/>
            <person name="Leder E.H."/>
        </authorList>
    </citation>
    <scope>NUCLEOTIDE SEQUENCE [LARGE SCALE GENOMIC DNA]</scope>
    <source>
        <strain evidence="2">Snail1</strain>
        <tissue evidence="2">Muscle</tissue>
    </source>
</reference>
<evidence type="ECO:0000313" key="2">
    <source>
        <dbReference type="EMBL" id="KAK7100110.1"/>
    </source>
</evidence>
<sequence length="243" mass="27114">MDEREMKTGVIPLRHSSLPGHVKLPRRYEKAAMGTNGIPTRVRKISIQPGSSALGDSLSDRLDDLMSAMMWVKQELIMLRQHDILLKRQFFNIQHSIKSLQKPKSTTPSSISPAATATTNTSTTSSNSTSSTHHPIPNGDAIIEETDTELDSRIEAVSSYINTDNNNNSSSSRHSSHDNSDFPMDTYVVRPSSSVTMLHEESEEEEDADTFAEEFFCRPRTSSMRTSRDMAALARRRGSKELI</sequence>
<dbReference type="AlphaFoldDB" id="A0AAN9B6A0"/>
<name>A0AAN9B6A0_9CAEN</name>
<comment type="caution">
    <text evidence="2">The sequence shown here is derived from an EMBL/GenBank/DDBJ whole genome shotgun (WGS) entry which is preliminary data.</text>
</comment>
<keyword evidence="3" id="KW-1185">Reference proteome</keyword>
<dbReference type="EMBL" id="JBAMIC010000011">
    <property type="protein sequence ID" value="KAK7100110.1"/>
    <property type="molecule type" value="Genomic_DNA"/>
</dbReference>
<gene>
    <name evidence="2" type="ORF">V1264_023106</name>
</gene>
<feature type="compositionally biased region" description="Low complexity" evidence="1">
    <location>
        <begin position="161"/>
        <end position="173"/>
    </location>
</feature>
<accession>A0AAN9B6A0</accession>
<protein>
    <submittedName>
        <fullName evidence="2">Uncharacterized protein</fullName>
    </submittedName>
</protein>
<feature type="region of interest" description="Disordered" evidence="1">
    <location>
        <begin position="221"/>
        <end position="243"/>
    </location>
</feature>
<feature type="region of interest" description="Disordered" evidence="1">
    <location>
        <begin position="161"/>
        <end position="183"/>
    </location>
</feature>
<evidence type="ECO:0000313" key="3">
    <source>
        <dbReference type="Proteomes" id="UP001374579"/>
    </source>
</evidence>
<evidence type="ECO:0000256" key="1">
    <source>
        <dbReference type="SAM" id="MobiDB-lite"/>
    </source>
</evidence>
<proteinExistence type="predicted"/>